<dbReference type="PANTHER" id="PTHR24148:SF64">
    <property type="entry name" value="HETEROKARYON INCOMPATIBILITY DOMAIN-CONTAINING PROTEIN"/>
    <property type="match status" value="1"/>
</dbReference>
<dbReference type="AlphaFoldDB" id="A0A6A6NWE0"/>
<evidence type="ECO:0000313" key="2">
    <source>
        <dbReference type="Proteomes" id="UP000799766"/>
    </source>
</evidence>
<dbReference type="OrthoDB" id="2157530at2759"/>
<proteinExistence type="predicted"/>
<sequence length="221" mass="25791">MIDSSRGAEVAVDLYADDVLERPREFLRTLARYRCFDAKDPRDKVHALRGVLDIDDGNTMTVAARQLDGIRPDYGIEVEEFLDLLSVPRGGHYLNSTNYISRRQSMFDAYWQSLLAKTRLDDFDTEREQFMIWNIEFMRHRFLHILGLCHYPRIICIGEKDESTEKGDRIALFKGGKTPLVIRLCQTTDRWLLVGDCYVHGAMDGAFWLESYTNCEDFWFI</sequence>
<evidence type="ECO:0000313" key="1">
    <source>
        <dbReference type="EMBL" id="KAF2455878.1"/>
    </source>
</evidence>
<reference evidence="1" key="1">
    <citation type="journal article" date="2020" name="Stud. Mycol.">
        <title>101 Dothideomycetes genomes: a test case for predicting lifestyles and emergence of pathogens.</title>
        <authorList>
            <person name="Haridas S."/>
            <person name="Albert R."/>
            <person name="Binder M."/>
            <person name="Bloem J."/>
            <person name="Labutti K."/>
            <person name="Salamov A."/>
            <person name="Andreopoulos B."/>
            <person name="Baker S."/>
            <person name="Barry K."/>
            <person name="Bills G."/>
            <person name="Bluhm B."/>
            <person name="Cannon C."/>
            <person name="Castanera R."/>
            <person name="Culley D."/>
            <person name="Daum C."/>
            <person name="Ezra D."/>
            <person name="Gonzalez J."/>
            <person name="Henrissat B."/>
            <person name="Kuo A."/>
            <person name="Liang C."/>
            <person name="Lipzen A."/>
            <person name="Lutzoni F."/>
            <person name="Magnuson J."/>
            <person name="Mondo S."/>
            <person name="Nolan M."/>
            <person name="Ohm R."/>
            <person name="Pangilinan J."/>
            <person name="Park H.-J."/>
            <person name="Ramirez L."/>
            <person name="Alfaro M."/>
            <person name="Sun H."/>
            <person name="Tritt A."/>
            <person name="Yoshinaga Y."/>
            <person name="Zwiers L.-H."/>
            <person name="Turgeon B."/>
            <person name="Goodwin S."/>
            <person name="Spatafora J."/>
            <person name="Crous P."/>
            <person name="Grigoriev I."/>
        </authorList>
    </citation>
    <scope>NUCLEOTIDE SEQUENCE</scope>
    <source>
        <strain evidence="1">ATCC 16933</strain>
    </source>
</reference>
<dbReference type="InterPro" id="IPR052895">
    <property type="entry name" value="HetReg/Transcr_Mod"/>
</dbReference>
<dbReference type="PANTHER" id="PTHR24148">
    <property type="entry name" value="ANKYRIN REPEAT DOMAIN-CONTAINING PROTEIN 39 HOMOLOG-RELATED"/>
    <property type="match status" value="1"/>
</dbReference>
<protein>
    <submittedName>
        <fullName evidence="1">Uncharacterized protein</fullName>
    </submittedName>
</protein>
<gene>
    <name evidence="1" type="ORF">BDY21DRAFT_365106</name>
</gene>
<keyword evidence="2" id="KW-1185">Reference proteome</keyword>
<organism evidence="1 2">
    <name type="scientific">Lineolata rhizophorae</name>
    <dbReference type="NCBI Taxonomy" id="578093"/>
    <lineage>
        <taxon>Eukaryota</taxon>
        <taxon>Fungi</taxon>
        <taxon>Dikarya</taxon>
        <taxon>Ascomycota</taxon>
        <taxon>Pezizomycotina</taxon>
        <taxon>Dothideomycetes</taxon>
        <taxon>Dothideomycetes incertae sedis</taxon>
        <taxon>Lineolatales</taxon>
        <taxon>Lineolataceae</taxon>
        <taxon>Lineolata</taxon>
    </lineage>
</organism>
<accession>A0A6A6NWE0</accession>
<dbReference type="EMBL" id="MU001685">
    <property type="protein sequence ID" value="KAF2455878.1"/>
    <property type="molecule type" value="Genomic_DNA"/>
</dbReference>
<dbReference type="Proteomes" id="UP000799766">
    <property type="component" value="Unassembled WGS sequence"/>
</dbReference>
<dbReference type="Pfam" id="PF26639">
    <property type="entry name" value="Het-6_barrel"/>
    <property type="match status" value="1"/>
</dbReference>
<name>A0A6A6NWE0_9PEZI</name>